<dbReference type="Proteomes" id="UP001189429">
    <property type="component" value="Unassembled WGS sequence"/>
</dbReference>
<evidence type="ECO:0000313" key="3">
    <source>
        <dbReference type="Proteomes" id="UP001189429"/>
    </source>
</evidence>
<protein>
    <submittedName>
        <fullName evidence="2">Uncharacterized protein</fullName>
    </submittedName>
</protein>
<name>A0ABN9SAE6_9DINO</name>
<organism evidence="2 3">
    <name type="scientific">Prorocentrum cordatum</name>
    <dbReference type="NCBI Taxonomy" id="2364126"/>
    <lineage>
        <taxon>Eukaryota</taxon>
        <taxon>Sar</taxon>
        <taxon>Alveolata</taxon>
        <taxon>Dinophyceae</taxon>
        <taxon>Prorocentrales</taxon>
        <taxon>Prorocentraceae</taxon>
        <taxon>Prorocentrum</taxon>
    </lineage>
</organism>
<feature type="compositionally biased region" description="Basic and acidic residues" evidence="1">
    <location>
        <begin position="44"/>
        <end position="60"/>
    </location>
</feature>
<feature type="region of interest" description="Disordered" evidence="1">
    <location>
        <begin position="1"/>
        <end position="78"/>
    </location>
</feature>
<sequence length="78" mass="8717">MPPYEDQKEGHPEDGPKDEHAKTALSQQQKPRAELDANLAEALEEARGLQEEQLEQRSDLDVNIADVLNKQNPTQAAK</sequence>
<comment type="caution">
    <text evidence="2">The sequence shown here is derived from an EMBL/GenBank/DDBJ whole genome shotgun (WGS) entry which is preliminary data.</text>
</comment>
<feature type="non-terminal residue" evidence="2">
    <location>
        <position position="78"/>
    </location>
</feature>
<evidence type="ECO:0000313" key="2">
    <source>
        <dbReference type="EMBL" id="CAK0828772.1"/>
    </source>
</evidence>
<gene>
    <name evidence="2" type="ORF">PCOR1329_LOCUS27910</name>
</gene>
<feature type="compositionally biased region" description="Polar residues" evidence="1">
    <location>
        <begin position="69"/>
        <end position="78"/>
    </location>
</feature>
<evidence type="ECO:0000256" key="1">
    <source>
        <dbReference type="SAM" id="MobiDB-lite"/>
    </source>
</evidence>
<accession>A0ABN9SAE6</accession>
<proteinExistence type="predicted"/>
<reference evidence="2" key="1">
    <citation type="submission" date="2023-10" db="EMBL/GenBank/DDBJ databases">
        <authorList>
            <person name="Chen Y."/>
            <person name="Shah S."/>
            <person name="Dougan E. K."/>
            <person name="Thang M."/>
            <person name="Chan C."/>
        </authorList>
    </citation>
    <scope>NUCLEOTIDE SEQUENCE [LARGE SCALE GENOMIC DNA]</scope>
</reference>
<dbReference type="EMBL" id="CAUYUJ010010202">
    <property type="protein sequence ID" value="CAK0828772.1"/>
    <property type="molecule type" value="Genomic_DNA"/>
</dbReference>
<keyword evidence="3" id="KW-1185">Reference proteome</keyword>
<feature type="compositionally biased region" description="Basic and acidic residues" evidence="1">
    <location>
        <begin position="1"/>
        <end position="22"/>
    </location>
</feature>